<evidence type="ECO:0000313" key="2">
    <source>
        <dbReference type="Proteomes" id="UP000293638"/>
    </source>
</evidence>
<sequence length="32" mass="3585">MNSSTYRPSGLQIYTPERTLALLAPRGRHRAA</sequence>
<accession>A0A4Q7NPN2</accession>
<organism evidence="1 2">
    <name type="scientific">Motilibacter rhizosphaerae</name>
    <dbReference type="NCBI Taxonomy" id="598652"/>
    <lineage>
        <taxon>Bacteria</taxon>
        <taxon>Bacillati</taxon>
        <taxon>Actinomycetota</taxon>
        <taxon>Actinomycetes</taxon>
        <taxon>Motilibacterales</taxon>
        <taxon>Motilibacteraceae</taxon>
        <taxon>Motilibacter</taxon>
    </lineage>
</organism>
<gene>
    <name evidence="1" type="ORF">EV189_2654</name>
</gene>
<comment type="caution">
    <text evidence="1">The sequence shown here is derived from an EMBL/GenBank/DDBJ whole genome shotgun (WGS) entry which is preliminary data.</text>
</comment>
<protein>
    <submittedName>
        <fullName evidence="1">Uncharacterized protein</fullName>
    </submittedName>
</protein>
<name>A0A4Q7NPN2_9ACTN</name>
<reference evidence="1 2" key="1">
    <citation type="submission" date="2019-02" db="EMBL/GenBank/DDBJ databases">
        <title>Genomic Encyclopedia of Type Strains, Phase IV (KMG-IV): sequencing the most valuable type-strain genomes for metagenomic binning, comparative biology and taxonomic classification.</title>
        <authorList>
            <person name="Goeker M."/>
        </authorList>
    </citation>
    <scope>NUCLEOTIDE SEQUENCE [LARGE SCALE GENOMIC DNA]</scope>
    <source>
        <strain evidence="1 2">DSM 45622</strain>
    </source>
</reference>
<evidence type="ECO:0000313" key="1">
    <source>
        <dbReference type="EMBL" id="RZS87229.1"/>
    </source>
</evidence>
<dbReference type="Proteomes" id="UP000293638">
    <property type="component" value="Unassembled WGS sequence"/>
</dbReference>
<dbReference type="EMBL" id="SGXD01000003">
    <property type="protein sequence ID" value="RZS87229.1"/>
    <property type="molecule type" value="Genomic_DNA"/>
</dbReference>
<proteinExistence type="predicted"/>
<dbReference type="AlphaFoldDB" id="A0A4Q7NPN2"/>
<keyword evidence="2" id="KW-1185">Reference proteome</keyword>